<accession>A0A328ASF7</accession>
<evidence type="ECO:0000313" key="3">
    <source>
        <dbReference type="Proteomes" id="UP000249725"/>
    </source>
</evidence>
<dbReference type="RefSeq" id="WP_111513931.1">
    <property type="nucleotide sequence ID" value="NZ_QFYR01000001.1"/>
</dbReference>
<reference evidence="3" key="1">
    <citation type="submission" date="2018-05" db="EMBL/GenBank/DDBJ databases">
        <authorList>
            <person name="Li X."/>
        </authorList>
    </citation>
    <scope>NUCLEOTIDE SEQUENCE [LARGE SCALE GENOMIC DNA]</scope>
    <source>
        <strain evidence="3">YIM 73061</strain>
    </source>
</reference>
<keyword evidence="3" id="KW-1185">Reference proteome</keyword>
<dbReference type="AlphaFoldDB" id="A0A328ASF7"/>
<dbReference type="OrthoDB" id="7184748at2"/>
<dbReference type="Proteomes" id="UP000249725">
    <property type="component" value="Unassembled WGS sequence"/>
</dbReference>
<dbReference type="EMBL" id="QFYR01000001">
    <property type="protein sequence ID" value="RAK57479.1"/>
    <property type="molecule type" value="Genomic_DNA"/>
</dbReference>
<organism evidence="2 3">
    <name type="scientific">Phenylobacterium deserti</name>
    <dbReference type="NCBI Taxonomy" id="1914756"/>
    <lineage>
        <taxon>Bacteria</taxon>
        <taxon>Pseudomonadati</taxon>
        <taxon>Pseudomonadota</taxon>
        <taxon>Alphaproteobacteria</taxon>
        <taxon>Caulobacterales</taxon>
        <taxon>Caulobacteraceae</taxon>
        <taxon>Phenylobacterium</taxon>
    </lineage>
</organism>
<comment type="caution">
    <text evidence="2">The sequence shown here is derived from an EMBL/GenBank/DDBJ whole genome shotgun (WGS) entry which is preliminary data.</text>
</comment>
<gene>
    <name evidence="2" type="ORF">DJ018_05940</name>
</gene>
<name>A0A328ASF7_9CAUL</name>
<evidence type="ECO:0000313" key="2">
    <source>
        <dbReference type="EMBL" id="RAK57479.1"/>
    </source>
</evidence>
<feature type="signal peptide" evidence="1">
    <location>
        <begin position="1"/>
        <end position="30"/>
    </location>
</feature>
<feature type="chain" id="PRO_5016279311" evidence="1">
    <location>
        <begin position="31"/>
        <end position="220"/>
    </location>
</feature>
<evidence type="ECO:0000256" key="1">
    <source>
        <dbReference type="SAM" id="SignalP"/>
    </source>
</evidence>
<protein>
    <submittedName>
        <fullName evidence="2">Uncharacterized protein</fullName>
    </submittedName>
</protein>
<sequence>MKPIVTSRQSGVWVCGMAAAGLVTAIPAAAAPTLTLESAKSNLVTINDPLEVEVVLSTERVAPSTRGLFKSRFNDAHLKAHVHKATGAVRFEVHQTFNYAGPHRGYDRVSYATDGLPQTAVLTQIENNRDHCQAWDSGMECLEAAAFEIGEADLRRLAEAATDSAGAWELKFKPAAGKDLRVSIPRAEIQGLLWAVDQHRATSGAAVRTAALAAAPEVAD</sequence>
<keyword evidence="1" id="KW-0732">Signal</keyword>
<proteinExistence type="predicted"/>